<accession>A0A383F3F1</accession>
<dbReference type="PROSITE" id="PS00617">
    <property type="entry name" value="RECF_1"/>
    <property type="match status" value="1"/>
</dbReference>
<feature type="non-terminal residue" evidence="1">
    <location>
        <position position="130"/>
    </location>
</feature>
<name>A0A383F3F1_9ZZZZ</name>
<dbReference type="EMBL" id="UINC01231200">
    <property type="protein sequence ID" value="SVE63636.1"/>
    <property type="molecule type" value="Genomic_DNA"/>
</dbReference>
<sequence>MLSIAKSSRVSHDKYLINHNLLNSSGHAQILGIAEEKTNNIKAQIDYEVFQNLDIAKAFRINGVIVSTQEFVGNVNSVFFDTDDIRIITGPPSGRRKYLNILLSQINNDHVKNLQRFQKVLMQRNKLIKN</sequence>
<organism evidence="1">
    <name type="scientific">marine metagenome</name>
    <dbReference type="NCBI Taxonomy" id="408172"/>
    <lineage>
        <taxon>unclassified sequences</taxon>
        <taxon>metagenomes</taxon>
        <taxon>ecological metagenomes</taxon>
    </lineage>
</organism>
<dbReference type="GO" id="GO:0003697">
    <property type="term" value="F:single-stranded DNA binding"/>
    <property type="evidence" value="ECO:0007669"/>
    <property type="project" value="InterPro"/>
</dbReference>
<dbReference type="InterPro" id="IPR042174">
    <property type="entry name" value="RecF_2"/>
</dbReference>
<reference evidence="1" key="1">
    <citation type="submission" date="2018-05" db="EMBL/GenBank/DDBJ databases">
        <authorList>
            <person name="Lanie J.A."/>
            <person name="Ng W.-L."/>
            <person name="Kazmierczak K.M."/>
            <person name="Andrzejewski T.M."/>
            <person name="Davidsen T.M."/>
            <person name="Wayne K.J."/>
            <person name="Tettelin H."/>
            <person name="Glass J.I."/>
            <person name="Rusch D."/>
            <person name="Podicherti R."/>
            <person name="Tsui H.-C.T."/>
            <person name="Winkler M.E."/>
        </authorList>
    </citation>
    <scope>NUCLEOTIDE SEQUENCE</scope>
</reference>
<gene>
    <name evidence="1" type="ORF">METZ01_LOCUS516490</name>
</gene>
<evidence type="ECO:0000313" key="1">
    <source>
        <dbReference type="EMBL" id="SVE63636.1"/>
    </source>
</evidence>
<protein>
    <submittedName>
        <fullName evidence="1">Uncharacterized protein</fullName>
    </submittedName>
</protein>
<dbReference type="InterPro" id="IPR018078">
    <property type="entry name" value="DNA-binding_RecF_CS"/>
</dbReference>
<proteinExistence type="predicted"/>
<dbReference type="GO" id="GO:0006281">
    <property type="term" value="P:DNA repair"/>
    <property type="evidence" value="ECO:0007669"/>
    <property type="project" value="InterPro"/>
</dbReference>
<dbReference type="Gene3D" id="1.20.1050.90">
    <property type="entry name" value="RecF/RecN/SMC, N-terminal domain"/>
    <property type="match status" value="1"/>
</dbReference>
<dbReference type="AlphaFoldDB" id="A0A383F3F1"/>
<dbReference type="GO" id="GO:0005524">
    <property type="term" value="F:ATP binding"/>
    <property type="evidence" value="ECO:0007669"/>
    <property type="project" value="InterPro"/>
</dbReference>